<dbReference type="Proteomes" id="UP000533639">
    <property type="component" value="Unassembled WGS sequence"/>
</dbReference>
<dbReference type="EMBL" id="CAIJDE010000039">
    <property type="protein sequence ID" value="CAC9974334.1"/>
    <property type="molecule type" value="Genomic_DNA"/>
</dbReference>
<accession>A0A9N8J157</accession>
<comment type="caution">
    <text evidence="2">The sequence shown here is derived from an EMBL/GenBank/DDBJ whole genome shotgun (WGS) entry which is preliminary data.</text>
</comment>
<protein>
    <submittedName>
        <fullName evidence="2">Zinc-binding alcohol dehydrogenase family protein</fullName>
    </submittedName>
</protein>
<dbReference type="Gene3D" id="3.90.180.10">
    <property type="entry name" value="Medium-chain alcohol dehydrogenases, catalytic domain"/>
    <property type="match status" value="1"/>
</dbReference>
<dbReference type="AlphaFoldDB" id="A0A9N8J157"/>
<dbReference type="GO" id="GO:0016491">
    <property type="term" value="F:oxidoreductase activity"/>
    <property type="evidence" value="ECO:0007669"/>
    <property type="project" value="InterPro"/>
</dbReference>
<name>A0A9N8J157_9FLAO</name>
<evidence type="ECO:0000259" key="1">
    <source>
        <dbReference type="SMART" id="SM00829"/>
    </source>
</evidence>
<dbReference type="SMART" id="SM00829">
    <property type="entry name" value="PKS_ER"/>
    <property type="match status" value="1"/>
</dbReference>
<dbReference type="Pfam" id="PF00107">
    <property type="entry name" value="ADH_zinc_N"/>
    <property type="match status" value="1"/>
</dbReference>
<proteinExistence type="predicted"/>
<dbReference type="Pfam" id="PF08240">
    <property type="entry name" value="ADH_N"/>
    <property type="match status" value="1"/>
</dbReference>
<dbReference type="InterPro" id="IPR011032">
    <property type="entry name" value="GroES-like_sf"/>
</dbReference>
<dbReference type="InterPro" id="IPR013149">
    <property type="entry name" value="ADH-like_C"/>
</dbReference>
<keyword evidence="3" id="KW-1185">Reference proteome</keyword>
<dbReference type="InterPro" id="IPR036291">
    <property type="entry name" value="NAD(P)-bd_dom_sf"/>
</dbReference>
<dbReference type="PANTHER" id="PTHR43482:SF1">
    <property type="entry name" value="PROTEIN AST1-RELATED"/>
    <property type="match status" value="1"/>
</dbReference>
<dbReference type="Gene3D" id="3.40.50.720">
    <property type="entry name" value="NAD(P)-binding Rossmann-like Domain"/>
    <property type="match status" value="1"/>
</dbReference>
<dbReference type="SUPFAM" id="SSF51735">
    <property type="entry name" value="NAD(P)-binding Rossmann-fold domains"/>
    <property type="match status" value="1"/>
</dbReference>
<dbReference type="PANTHER" id="PTHR43482">
    <property type="entry name" value="PROTEIN AST1-RELATED"/>
    <property type="match status" value="1"/>
</dbReference>
<reference evidence="2 3" key="1">
    <citation type="submission" date="2020-06" db="EMBL/GenBank/DDBJ databases">
        <authorList>
            <person name="Criscuolo A."/>
        </authorList>
    </citation>
    <scope>NUCLEOTIDE SEQUENCE [LARGE SCALE GENOMIC DNA]</scope>
    <source>
        <strain evidence="2">PXU-55</strain>
    </source>
</reference>
<evidence type="ECO:0000313" key="2">
    <source>
        <dbReference type="EMBL" id="CAC9974334.1"/>
    </source>
</evidence>
<dbReference type="InterPro" id="IPR013154">
    <property type="entry name" value="ADH-like_N"/>
</dbReference>
<dbReference type="InterPro" id="IPR020843">
    <property type="entry name" value="ER"/>
</dbReference>
<dbReference type="InterPro" id="IPR052585">
    <property type="entry name" value="Lipid_raft_assoc_Zn_ADH"/>
</dbReference>
<organism evidence="2 3">
    <name type="scientific">Flavobacterium panici</name>
    <dbReference type="NCBI Taxonomy" id="2654843"/>
    <lineage>
        <taxon>Bacteria</taxon>
        <taxon>Pseudomonadati</taxon>
        <taxon>Bacteroidota</taxon>
        <taxon>Flavobacteriia</taxon>
        <taxon>Flavobacteriales</taxon>
        <taxon>Flavobacteriaceae</taxon>
        <taxon>Flavobacterium</taxon>
    </lineage>
</organism>
<dbReference type="SUPFAM" id="SSF50129">
    <property type="entry name" value="GroES-like"/>
    <property type="match status" value="1"/>
</dbReference>
<feature type="domain" description="Enoyl reductase (ER)" evidence="1">
    <location>
        <begin position="14"/>
        <end position="333"/>
    </location>
</feature>
<dbReference type="CDD" id="cd05289">
    <property type="entry name" value="MDR_like_2"/>
    <property type="match status" value="1"/>
</dbReference>
<evidence type="ECO:0000313" key="3">
    <source>
        <dbReference type="Proteomes" id="UP000533639"/>
    </source>
</evidence>
<sequence>MYNKAIKMKAIVLQENREFQLENVEIPQPEEHQIQVNIKASGFNPIDYQMTEDGSERKLLHSPILGREFSGIVSAIGKSVTDFKIGDAVFCGSGSMGFNGTYAEYICVPEAIAVHKPANISFEEAAAIPSAGLTALQAFKRINASFSDSILITGAAGGVGNMFVKLLLANGFQNFVVTAGNESSINALIDLGVKPKQIINYKKEEIYEAALSLNGNKSFDIAVDLVGNNVAEIAAKLLKTNGTYVDVTNFSTQESRGILFSKGASILNISNYAYGLEKRYDYYKNGLNELRLLLDREKITPPAILVVGELEINTVENAHRILRENKTEGKKLIMKI</sequence>
<gene>
    <name evidence="2" type="ORF">FLAPXU55_02031</name>
</gene>